<dbReference type="Proteomes" id="UP001379533">
    <property type="component" value="Chromosome"/>
</dbReference>
<dbReference type="Gene3D" id="1.50.10.10">
    <property type="match status" value="1"/>
</dbReference>
<keyword evidence="1 4" id="KW-0378">Hydrolase</keyword>
<evidence type="ECO:0000256" key="2">
    <source>
        <dbReference type="ARBA" id="ARBA00038358"/>
    </source>
</evidence>
<dbReference type="RefSeq" id="WP_394841432.1">
    <property type="nucleotide sequence ID" value="NZ_CP089982.1"/>
</dbReference>
<organism evidence="4 5">
    <name type="scientific">Pendulispora brunnea</name>
    <dbReference type="NCBI Taxonomy" id="2905690"/>
    <lineage>
        <taxon>Bacteria</taxon>
        <taxon>Pseudomonadati</taxon>
        <taxon>Myxococcota</taxon>
        <taxon>Myxococcia</taxon>
        <taxon>Myxococcales</taxon>
        <taxon>Sorangiineae</taxon>
        <taxon>Pendulisporaceae</taxon>
        <taxon>Pendulispora</taxon>
    </lineage>
</organism>
<feature type="signal peptide" evidence="3">
    <location>
        <begin position="1"/>
        <end position="22"/>
    </location>
</feature>
<comment type="similarity">
    <text evidence="2">Belongs to the glycosyl hydrolase 88 family.</text>
</comment>
<evidence type="ECO:0000313" key="4">
    <source>
        <dbReference type="EMBL" id="WXA90813.1"/>
    </source>
</evidence>
<accession>A0ABZ2JWE8</accession>
<dbReference type="EMBL" id="CP089982">
    <property type="protein sequence ID" value="WXA90813.1"/>
    <property type="molecule type" value="Genomic_DNA"/>
</dbReference>
<dbReference type="PANTHER" id="PTHR36845:SF1">
    <property type="entry name" value="HYDROLASE, PUTATIVE (AFU_ORTHOLOGUE AFUA_7G05090)-RELATED"/>
    <property type="match status" value="1"/>
</dbReference>
<dbReference type="SUPFAM" id="SSF48208">
    <property type="entry name" value="Six-hairpin glycosidases"/>
    <property type="match status" value="1"/>
</dbReference>
<dbReference type="InterPro" id="IPR052369">
    <property type="entry name" value="UG_Glycosaminoglycan_Hydrolase"/>
</dbReference>
<sequence length="425" mass="48602">MTRAAVLFGISLLALVPVPSHAAGQSIPDTIRPFGEREIDKAFDYAERQLANTVATTPVGAFPVFTDNRKTEPTFGKWSTRTLPKPRFPDWRVGFFPGTLWLTYEYTQDPYWREQAEKWTNELEYVQNNNADHDIGFEMMPSFGNALRLAPDARYEPILRRSADSLASRFNPVVGATQSWSWAIPQNWTFPVIVDNMMNLELLFWSASHGGNPKHYDMAVSHALRTRENHVRPDGGTYHVVDYDPATGNVIKRITFQGYENESTWARGEAWAIYGFTMTYRFTKDARFLETAEKVADYFIDHVKKDWVPNWDFQAPAQYTQKDSSAAAIAAAGLIELAQFERTQRGGFPRYLAYRVAAGRILNALYRSYRAEGTPNQGLLLHGTGNYPALWRANNPSEIDIALIYGDYYFLEALLRYQQMLRECH</sequence>
<dbReference type="PANTHER" id="PTHR36845">
    <property type="entry name" value="HYDROLASE, PUTATIVE (AFU_ORTHOLOGUE AFUA_7G05090)-RELATED"/>
    <property type="match status" value="1"/>
</dbReference>
<gene>
    <name evidence="4" type="ORF">LZC95_30710</name>
</gene>
<dbReference type="GO" id="GO:0016787">
    <property type="term" value="F:hydrolase activity"/>
    <property type="evidence" value="ECO:0007669"/>
    <property type="project" value="UniProtKB-KW"/>
</dbReference>
<evidence type="ECO:0000313" key="5">
    <source>
        <dbReference type="Proteomes" id="UP001379533"/>
    </source>
</evidence>
<reference evidence="4 5" key="1">
    <citation type="submission" date="2021-12" db="EMBL/GenBank/DDBJ databases">
        <title>Discovery of the Pendulisporaceae a myxobacterial family with distinct sporulation behavior and unique specialized metabolism.</title>
        <authorList>
            <person name="Garcia R."/>
            <person name="Popoff A."/>
            <person name="Bader C.D."/>
            <person name="Loehr J."/>
            <person name="Walesch S."/>
            <person name="Walt C."/>
            <person name="Boldt J."/>
            <person name="Bunk B."/>
            <person name="Haeckl F.J.F.P.J."/>
            <person name="Gunesch A.P."/>
            <person name="Birkelbach J."/>
            <person name="Nuebel U."/>
            <person name="Pietschmann T."/>
            <person name="Bach T."/>
            <person name="Mueller R."/>
        </authorList>
    </citation>
    <scope>NUCLEOTIDE SEQUENCE [LARGE SCALE GENOMIC DNA]</scope>
    <source>
        <strain evidence="4 5">MSr12523</strain>
    </source>
</reference>
<keyword evidence="5" id="KW-1185">Reference proteome</keyword>
<dbReference type="InterPro" id="IPR012341">
    <property type="entry name" value="6hp_glycosidase-like_sf"/>
</dbReference>
<dbReference type="InterPro" id="IPR008928">
    <property type="entry name" value="6-hairpin_glycosidase_sf"/>
</dbReference>
<protein>
    <submittedName>
        <fullName evidence="4">Glycoside hydrolase family 88 protein</fullName>
    </submittedName>
</protein>
<dbReference type="InterPro" id="IPR010905">
    <property type="entry name" value="Glyco_hydro_88"/>
</dbReference>
<evidence type="ECO:0000256" key="3">
    <source>
        <dbReference type="SAM" id="SignalP"/>
    </source>
</evidence>
<name>A0ABZ2JWE8_9BACT</name>
<keyword evidence="3" id="KW-0732">Signal</keyword>
<feature type="chain" id="PRO_5045702942" evidence="3">
    <location>
        <begin position="23"/>
        <end position="425"/>
    </location>
</feature>
<proteinExistence type="inferred from homology"/>
<dbReference type="Pfam" id="PF07470">
    <property type="entry name" value="Glyco_hydro_88"/>
    <property type="match status" value="1"/>
</dbReference>
<evidence type="ECO:0000256" key="1">
    <source>
        <dbReference type="ARBA" id="ARBA00022801"/>
    </source>
</evidence>